<dbReference type="EMBL" id="CAJVQC010039340">
    <property type="protein sequence ID" value="CAG8768298.1"/>
    <property type="molecule type" value="Genomic_DNA"/>
</dbReference>
<proteinExistence type="predicted"/>
<dbReference type="Proteomes" id="UP000789920">
    <property type="component" value="Unassembled WGS sequence"/>
</dbReference>
<reference evidence="1" key="1">
    <citation type="submission" date="2021-06" db="EMBL/GenBank/DDBJ databases">
        <authorList>
            <person name="Kallberg Y."/>
            <person name="Tangrot J."/>
            <person name="Rosling A."/>
        </authorList>
    </citation>
    <scope>NUCLEOTIDE SEQUENCE</scope>
    <source>
        <strain evidence="1">MA461A</strain>
    </source>
</reference>
<feature type="non-terminal residue" evidence="1">
    <location>
        <position position="1"/>
    </location>
</feature>
<comment type="caution">
    <text evidence="1">The sequence shown here is derived from an EMBL/GenBank/DDBJ whole genome shotgun (WGS) entry which is preliminary data.</text>
</comment>
<protein>
    <submittedName>
        <fullName evidence="1">13209_t:CDS:1</fullName>
    </submittedName>
</protein>
<gene>
    <name evidence="1" type="ORF">RPERSI_LOCUS16084</name>
</gene>
<keyword evidence="2" id="KW-1185">Reference proteome</keyword>
<organism evidence="1 2">
    <name type="scientific">Racocetra persica</name>
    <dbReference type="NCBI Taxonomy" id="160502"/>
    <lineage>
        <taxon>Eukaryota</taxon>
        <taxon>Fungi</taxon>
        <taxon>Fungi incertae sedis</taxon>
        <taxon>Mucoromycota</taxon>
        <taxon>Glomeromycotina</taxon>
        <taxon>Glomeromycetes</taxon>
        <taxon>Diversisporales</taxon>
        <taxon>Gigasporaceae</taxon>
        <taxon>Racocetra</taxon>
    </lineage>
</organism>
<sequence>EFKETGKPICKLCQVQHWCCSIDTCTNCCLLNKYNDIICDYCKVNNIECKQVVPTTQEAYNKIKNDESYIGWKYEPTDSEQLHVQIYMQFYPDKRKTLLAYMLKPYDHCKKHSDCYCDYYDINHRYDKCDSICERKSAFWGRGTLSKEITGLFEFGEFREIEKKYTKKRKLDINELKANEHSGRINSSGKSGLVTKLFSRDKRELYANKPTKQQNNW</sequence>
<name>A0ACA9QXB0_9GLOM</name>
<evidence type="ECO:0000313" key="2">
    <source>
        <dbReference type="Proteomes" id="UP000789920"/>
    </source>
</evidence>
<evidence type="ECO:0000313" key="1">
    <source>
        <dbReference type="EMBL" id="CAG8768298.1"/>
    </source>
</evidence>
<accession>A0ACA9QXB0</accession>